<dbReference type="PANTHER" id="PTHR37543">
    <property type="entry name" value="CCCH ZINC FINGER DNA BINDING PROTEIN (AFU_ORTHOLOGUE AFUA_5G12760)"/>
    <property type="match status" value="1"/>
</dbReference>
<dbReference type="EMBL" id="LVYI01000004">
    <property type="protein sequence ID" value="OAP59851.1"/>
    <property type="molecule type" value="Genomic_DNA"/>
</dbReference>
<keyword evidence="1" id="KW-0175">Coiled coil</keyword>
<proteinExistence type="predicted"/>
<dbReference type="RefSeq" id="XP_018693218.1">
    <property type="nucleotide sequence ID" value="XM_018836365.1"/>
</dbReference>
<evidence type="ECO:0000313" key="4">
    <source>
        <dbReference type="Proteomes" id="UP000078343"/>
    </source>
</evidence>
<dbReference type="PANTHER" id="PTHR37543:SF1">
    <property type="entry name" value="CCCH ZINC FINGER DNA BINDING PROTEIN (AFU_ORTHOLOGUE AFUA_5G12760)"/>
    <property type="match status" value="1"/>
</dbReference>
<evidence type="ECO:0000313" key="3">
    <source>
        <dbReference type="EMBL" id="OAP59851.1"/>
    </source>
</evidence>
<comment type="caution">
    <text evidence="3">The sequence shown here is derived from an EMBL/GenBank/DDBJ whole genome shotgun (WGS) entry which is preliminary data.</text>
</comment>
<dbReference type="GeneID" id="30009021"/>
<dbReference type="InterPro" id="IPR057683">
    <property type="entry name" value="DUF7923"/>
</dbReference>
<gene>
    <name evidence="3" type="ORF">AYL99_04853</name>
</gene>
<evidence type="ECO:0000259" key="2">
    <source>
        <dbReference type="Pfam" id="PF25540"/>
    </source>
</evidence>
<dbReference type="Proteomes" id="UP000078343">
    <property type="component" value="Unassembled WGS sequence"/>
</dbReference>
<reference evidence="3 4" key="1">
    <citation type="submission" date="2016-04" db="EMBL/GenBank/DDBJ databases">
        <title>Draft genome of Fonsecaea erecta CBS 125763.</title>
        <authorList>
            <person name="Weiss V.A."/>
            <person name="Vicente V.A."/>
            <person name="Raittz R.T."/>
            <person name="Moreno L.F."/>
            <person name="De Souza E.M."/>
            <person name="Pedrosa F.O."/>
            <person name="Steffens M.B."/>
            <person name="Faoro H."/>
            <person name="Tadra-Sfeir M.Z."/>
            <person name="Najafzadeh M.J."/>
            <person name="Felipe M.S."/>
            <person name="Teixeira M."/>
            <person name="Sun J."/>
            <person name="Xi L."/>
            <person name="Gomes R."/>
            <person name="De Azevedo C.M."/>
            <person name="Salgado C.G."/>
            <person name="Da Silva M.B."/>
            <person name="Nascimento M.F."/>
            <person name="Queiroz-Telles F."/>
            <person name="Attili D.S."/>
            <person name="Gorbushina A."/>
        </authorList>
    </citation>
    <scope>NUCLEOTIDE SEQUENCE [LARGE SCALE GENOMIC DNA]</scope>
    <source>
        <strain evidence="3 4">CBS 125763</strain>
    </source>
</reference>
<feature type="coiled-coil region" evidence="1">
    <location>
        <begin position="69"/>
        <end position="117"/>
    </location>
</feature>
<keyword evidence="4" id="KW-1185">Reference proteome</keyword>
<dbReference type="STRING" id="1367422.A0A178ZK41"/>
<sequence length="465" mass="51750">MALLPWLSPFRGKPDAIESNDVQAASRGTVDAVTPSEDMDFNALADKVEALQSELEYAHELCGEANLQFDKYRTEIHELRMLLASEQQRSDEADRLLVEERQKYVALQAQVRSLQNSLRNGSVLAGQLQARLNTEMASLRAMTKYTRKVEEKLIDTQLDLEYLRCTTRPEPLKDSLVTPALDFPLPAQPFVVVLVDGDAYFWAPDIYINGDASGPGAIAATRIRNEVVKYLLNQSGTVPVTSKVVTRVFLNYGSAGRLGMLQSRHRAGRSGVAVADFAVQFTEKIPLFDFFDAGRGKERADDKIRENFHLYLSTPNCHAIFVAACLDNGFARMLEQYSDHPLARQKIVLVSPGYVAIEIQRLEFKVVEWPSVFAVRTIPPDAVAKHKKEMQRARTQRSVSTPAMTSGDALSRLVPQLLDLVPAWDPNRAMSKVSNGVGFRVQQAAAGVIERLDLAQMVETDADID</sequence>
<organism evidence="3 4">
    <name type="scientific">Fonsecaea erecta</name>
    <dbReference type="NCBI Taxonomy" id="1367422"/>
    <lineage>
        <taxon>Eukaryota</taxon>
        <taxon>Fungi</taxon>
        <taxon>Dikarya</taxon>
        <taxon>Ascomycota</taxon>
        <taxon>Pezizomycotina</taxon>
        <taxon>Eurotiomycetes</taxon>
        <taxon>Chaetothyriomycetidae</taxon>
        <taxon>Chaetothyriales</taxon>
        <taxon>Herpotrichiellaceae</taxon>
        <taxon>Fonsecaea</taxon>
    </lineage>
</organism>
<feature type="domain" description="DUF7923" evidence="2">
    <location>
        <begin position="187"/>
        <end position="373"/>
    </location>
</feature>
<accession>A0A178ZK41</accession>
<evidence type="ECO:0000256" key="1">
    <source>
        <dbReference type="SAM" id="Coils"/>
    </source>
</evidence>
<dbReference type="OrthoDB" id="2270193at2759"/>
<protein>
    <recommendedName>
        <fullName evidence="2">DUF7923 domain-containing protein</fullName>
    </recommendedName>
</protein>
<dbReference type="AlphaFoldDB" id="A0A178ZK41"/>
<name>A0A178ZK41_9EURO</name>
<dbReference type="Pfam" id="PF25540">
    <property type="entry name" value="DUF7923"/>
    <property type="match status" value="1"/>
</dbReference>